<evidence type="ECO:0000256" key="1">
    <source>
        <dbReference type="SAM" id="Phobius"/>
    </source>
</evidence>
<dbReference type="OrthoDB" id="9902089at2"/>
<keyword evidence="3" id="KW-1185">Reference proteome</keyword>
<dbReference type="AlphaFoldDB" id="A0A4Z0GPM1"/>
<keyword evidence="1" id="KW-1133">Transmembrane helix</keyword>
<name>A0A4Z0GPM1_9BACL</name>
<proteinExistence type="predicted"/>
<dbReference type="SUPFAM" id="SSF81442">
    <property type="entry name" value="Cytochrome c oxidase subunit I-like"/>
    <property type="match status" value="1"/>
</dbReference>
<dbReference type="Proteomes" id="UP000298347">
    <property type="component" value="Unassembled WGS sequence"/>
</dbReference>
<keyword evidence="1" id="KW-0812">Transmembrane</keyword>
<organism evidence="2 3">
    <name type="scientific">Sporolactobacillus shoreae</name>
    <dbReference type="NCBI Taxonomy" id="1465501"/>
    <lineage>
        <taxon>Bacteria</taxon>
        <taxon>Bacillati</taxon>
        <taxon>Bacillota</taxon>
        <taxon>Bacilli</taxon>
        <taxon>Bacillales</taxon>
        <taxon>Sporolactobacillaceae</taxon>
        <taxon>Sporolactobacillus</taxon>
    </lineage>
</organism>
<evidence type="ECO:0000313" key="2">
    <source>
        <dbReference type="EMBL" id="TGA98948.1"/>
    </source>
</evidence>
<dbReference type="RefSeq" id="WP_135347968.1">
    <property type="nucleotide sequence ID" value="NZ_SRJD01000005.1"/>
</dbReference>
<protein>
    <submittedName>
        <fullName evidence="2">Uncharacterized protein</fullName>
    </submittedName>
</protein>
<sequence length="121" mass="13502">MNRKKLVSIGWMILFLTVLKFPIMGLDTHTNSSILGFIGPLIIALIIYLLPLYFVAKDKKWAIVVFSVILLLTLLMGGSSGVEFAATTHSALLKGLMITLLIVQLVATIYWFFAAFVQRKK</sequence>
<dbReference type="EMBL" id="SRJD01000005">
    <property type="protein sequence ID" value="TGA98948.1"/>
    <property type="molecule type" value="Genomic_DNA"/>
</dbReference>
<gene>
    <name evidence="2" type="ORF">E4665_06380</name>
</gene>
<comment type="caution">
    <text evidence="2">The sequence shown here is derived from an EMBL/GenBank/DDBJ whole genome shotgun (WGS) entry which is preliminary data.</text>
</comment>
<feature type="transmembrane region" description="Helical" evidence="1">
    <location>
        <begin position="61"/>
        <end position="79"/>
    </location>
</feature>
<feature type="transmembrane region" description="Helical" evidence="1">
    <location>
        <begin position="35"/>
        <end position="54"/>
    </location>
</feature>
<dbReference type="InterPro" id="IPR036927">
    <property type="entry name" value="Cyt_c_oxase-like_su1_sf"/>
</dbReference>
<evidence type="ECO:0000313" key="3">
    <source>
        <dbReference type="Proteomes" id="UP000298347"/>
    </source>
</evidence>
<feature type="transmembrane region" description="Helical" evidence="1">
    <location>
        <begin position="91"/>
        <end position="117"/>
    </location>
</feature>
<keyword evidence="1" id="KW-0472">Membrane</keyword>
<reference evidence="2 3" key="1">
    <citation type="journal article" date="2015" name="Int. J. Syst. Evol. Microbiol.">
        <title>Sporolactobacillus shoreae sp. nov. and Sporolactobacillus spathodeae sp. nov., two spore-forming lactic acid bacteria isolated from tree barks in Thailand.</title>
        <authorList>
            <person name="Thamacharoensuk T."/>
            <person name="Kitahara M."/>
            <person name="Ohkuma M."/>
            <person name="Thongchul N."/>
            <person name="Tanasupawat S."/>
        </authorList>
    </citation>
    <scope>NUCLEOTIDE SEQUENCE [LARGE SCALE GENOMIC DNA]</scope>
    <source>
        <strain evidence="2 3">BK92</strain>
    </source>
</reference>
<accession>A0A4Z0GPM1</accession>